<dbReference type="EMBL" id="AP024238">
    <property type="protein sequence ID" value="BCO29446.1"/>
    <property type="molecule type" value="Genomic_DNA"/>
</dbReference>
<keyword evidence="3" id="KW-1185">Reference proteome</keyword>
<sequence length="407" mass="41922">MRLTAQLKITALLLISILLTACGGGSSASTTGTLSGVAAVGTPIVGGNISVICVSGSELTPTTTDSNGFYSVTLYGQALPCAVQVAGGTINGAANTTPYQSIATTVGTVNITPLTDLLVANLTGSATPSTWFTRLDSTPFTGRWTGNYNGSPLVFYINQTGSSIAIIGNNPTAGITYSGTVSGNILSVNEYLNNTPFATLTFTLTNSTTINAVITSSNPPPGYTAAALGSAITLTGDGNAQLIDITQTQVNTALGYLSTALPALTSLSVTNPITTAFTPTSGNVSDDMLTALASTGVAYTSLLSKVSGSLLSNVSGNQEQRIQDLIDSFANVSGRSFTAEQRSLLSSGVKALLQISEDAANRNDLALVERNIDLFLDNVQQVLQINFSSNDKRLLTRGLVRLCGYLG</sequence>
<evidence type="ECO:0000256" key="1">
    <source>
        <dbReference type="SAM" id="SignalP"/>
    </source>
</evidence>
<proteinExistence type="predicted"/>
<evidence type="ECO:0000313" key="3">
    <source>
        <dbReference type="Proteomes" id="UP000824366"/>
    </source>
</evidence>
<feature type="signal peptide" evidence="1">
    <location>
        <begin position="1"/>
        <end position="21"/>
    </location>
</feature>
<dbReference type="RefSeq" id="WP_223905480.1">
    <property type="nucleotide sequence ID" value="NZ_AP024238.1"/>
</dbReference>
<dbReference type="PROSITE" id="PS51257">
    <property type="entry name" value="PROKAR_LIPOPROTEIN"/>
    <property type="match status" value="1"/>
</dbReference>
<evidence type="ECO:0008006" key="4">
    <source>
        <dbReference type="Google" id="ProtNLM"/>
    </source>
</evidence>
<gene>
    <name evidence="2" type="ORF">MIZ03_4369</name>
</gene>
<feature type="chain" id="PRO_5046924123" description="Carboxypeptidase regulatory-like domain-containing protein" evidence="1">
    <location>
        <begin position="22"/>
        <end position="407"/>
    </location>
</feature>
<name>A0ABN6DFM8_9BURK</name>
<protein>
    <recommendedName>
        <fullName evidence="4">Carboxypeptidase regulatory-like domain-containing protein</fullName>
    </recommendedName>
</protein>
<evidence type="ECO:0000313" key="2">
    <source>
        <dbReference type="EMBL" id="BCO29446.1"/>
    </source>
</evidence>
<keyword evidence="1" id="KW-0732">Signal</keyword>
<accession>A0ABN6DFM8</accession>
<reference evidence="2 3" key="1">
    <citation type="journal article" date="2021" name="Microbiol. Spectr.">
        <title>A Single Bacterium Capable of Oxidation and Reduction of Iron at Circumneutral pH.</title>
        <authorList>
            <person name="Kato S."/>
            <person name="Ohkuma M."/>
        </authorList>
    </citation>
    <scope>NUCLEOTIDE SEQUENCE [LARGE SCALE GENOMIC DNA]</scope>
    <source>
        <strain evidence="2 3">MIZ03</strain>
    </source>
</reference>
<organism evidence="2 3">
    <name type="scientific">Rhodoferax lithotrophicus</name>
    <dbReference type="NCBI Taxonomy" id="2798804"/>
    <lineage>
        <taxon>Bacteria</taxon>
        <taxon>Pseudomonadati</taxon>
        <taxon>Pseudomonadota</taxon>
        <taxon>Betaproteobacteria</taxon>
        <taxon>Burkholderiales</taxon>
        <taxon>Comamonadaceae</taxon>
        <taxon>Rhodoferax</taxon>
    </lineage>
</organism>
<dbReference type="Proteomes" id="UP000824366">
    <property type="component" value="Chromosome"/>
</dbReference>